<evidence type="ECO:0000256" key="12">
    <source>
        <dbReference type="SAM" id="Phobius"/>
    </source>
</evidence>
<evidence type="ECO:0000256" key="11">
    <source>
        <dbReference type="ARBA" id="ARBA00023136"/>
    </source>
</evidence>
<evidence type="ECO:0000256" key="5">
    <source>
        <dbReference type="ARBA" id="ARBA00022692"/>
    </source>
</evidence>
<protein>
    <recommendedName>
        <fullName evidence="13">Fatty acid desaturase domain-containing protein</fullName>
    </recommendedName>
</protein>
<dbReference type="GO" id="GO:0016020">
    <property type="term" value="C:membrane"/>
    <property type="evidence" value="ECO:0007669"/>
    <property type="project" value="UniProtKB-SubCell"/>
</dbReference>
<evidence type="ECO:0000313" key="14">
    <source>
        <dbReference type="EMBL" id="KAK3271503.1"/>
    </source>
</evidence>
<evidence type="ECO:0000256" key="9">
    <source>
        <dbReference type="ARBA" id="ARBA00023004"/>
    </source>
</evidence>
<evidence type="ECO:0000256" key="4">
    <source>
        <dbReference type="ARBA" id="ARBA00022617"/>
    </source>
</evidence>
<comment type="caution">
    <text evidence="14">The sequence shown here is derived from an EMBL/GenBank/DDBJ whole genome shotgun (WGS) entry which is preliminary data.</text>
</comment>
<accession>A0AAE0L486</accession>
<evidence type="ECO:0000256" key="2">
    <source>
        <dbReference type="ARBA" id="ARBA00005189"/>
    </source>
</evidence>
<dbReference type="Pfam" id="PF00487">
    <property type="entry name" value="FA_desaturase"/>
    <property type="match status" value="1"/>
</dbReference>
<dbReference type="GO" id="GO:0046872">
    <property type="term" value="F:metal ion binding"/>
    <property type="evidence" value="ECO:0007669"/>
    <property type="project" value="UniProtKB-KW"/>
</dbReference>
<feature type="non-terminal residue" evidence="14">
    <location>
        <position position="1"/>
    </location>
</feature>
<keyword evidence="5 12" id="KW-0812">Transmembrane</keyword>
<keyword evidence="4" id="KW-0349">Heme</keyword>
<keyword evidence="8" id="KW-0560">Oxidoreductase</keyword>
<evidence type="ECO:0000256" key="8">
    <source>
        <dbReference type="ARBA" id="ARBA00023002"/>
    </source>
</evidence>
<evidence type="ECO:0000256" key="1">
    <source>
        <dbReference type="ARBA" id="ARBA00004141"/>
    </source>
</evidence>
<comment type="subcellular location">
    <subcellularLocation>
        <location evidence="1">Membrane</location>
        <topology evidence="1">Multi-pass membrane protein</topology>
    </subcellularLocation>
</comment>
<feature type="domain" description="Fatty acid desaturase" evidence="13">
    <location>
        <begin position="30"/>
        <end position="159"/>
    </location>
</feature>
<keyword evidence="7 12" id="KW-1133">Transmembrane helix</keyword>
<evidence type="ECO:0000256" key="7">
    <source>
        <dbReference type="ARBA" id="ARBA00022989"/>
    </source>
</evidence>
<evidence type="ECO:0000256" key="6">
    <source>
        <dbReference type="ARBA" id="ARBA00022723"/>
    </source>
</evidence>
<proteinExistence type="inferred from homology"/>
<comment type="pathway">
    <text evidence="2">Lipid metabolism.</text>
</comment>
<dbReference type="EMBL" id="LGRX02009695">
    <property type="protein sequence ID" value="KAK3271503.1"/>
    <property type="molecule type" value="Genomic_DNA"/>
</dbReference>
<evidence type="ECO:0000256" key="3">
    <source>
        <dbReference type="ARBA" id="ARBA00009295"/>
    </source>
</evidence>
<keyword evidence="10" id="KW-0443">Lipid metabolism</keyword>
<reference evidence="14 15" key="1">
    <citation type="journal article" date="2015" name="Genome Biol. Evol.">
        <title>Comparative Genomics of a Bacterivorous Green Alga Reveals Evolutionary Causalities and Consequences of Phago-Mixotrophic Mode of Nutrition.</title>
        <authorList>
            <person name="Burns J.A."/>
            <person name="Paasch A."/>
            <person name="Narechania A."/>
            <person name="Kim E."/>
        </authorList>
    </citation>
    <scope>NUCLEOTIDE SEQUENCE [LARGE SCALE GENOMIC DNA]</scope>
    <source>
        <strain evidence="14 15">PLY_AMNH</strain>
    </source>
</reference>
<dbReference type="GO" id="GO:0006629">
    <property type="term" value="P:lipid metabolic process"/>
    <property type="evidence" value="ECO:0007669"/>
    <property type="project" value="UniProtKB-KW"/>
</dbReference>
<dbReference type="AlphaFoldDB" id="A0AAE0L486"/>
<keyword evidence="9" id="KW-0408">Iron</keyword>
<name>A0AAE0L486_9CHLO</name>
<organism evidence="14 15">
    <name type="scientific">Cymbomonas tetramitiformis</name>
    <dbReference type="NCBI Taxonomy" id="36881"/>
    <lineage>
        <taxon>Eukaryota</taxon>
        <taxon>Viridiplantae</taxon>
        <taxon>Chlorophyta</taxon>
        <taxon>Pyramimonadophyceae</taxon>
        <taxon>Pyramimonadales</taxon>
        <taxon>Pyramimonadaceae</taxon>
        <taxon>Cymbomonas</taxon>
    </lineage>
</organism>
<keyword evidence="15" id="KW-1185">Reference proteome</keyword>
<gene>
    <name evidence="14" type="ORF">CYMTET_20154</name>
</gene>
<dbReference type="InterPro" id="IPR012171">
    <property type="entry name" value="Fatty_acid_desaturase"/>
</dbReference>
<keyword evidence="6" id="KW-0479">Metal-binding</keyword>
<dbReference type="PANTHER" id="PTHR19353">
    <property type="entry name" value="FATTY ACID DESATURASE 2"/>
    <property type="match status" value="1"/>
</dbReference>
<dbReference type="PANTHER" id="PTHR19353:SF30">
    <property type="entry name" value="DELTA 8-(E)-SPHINGOLIPID DESATURASE"/>
    <property type="match status" value="1"/>
</dbReference>
<feature type="transmembrane region" description="Helical" evidence="12">
    <location>
        <begin position="27"/>
        <end position="46"/>
    </location>
</feature>
<evidence type="ECO:0000313" key="15">
    <source>
        <dbReference type="Proteomes" id="UP001190700"/>
    </source>
</evidence>
<sequence length="186" mass="21345">DSPITLPDVFEFAIKGNMGPLIEVSRVMLPVLFLHLLALPLVFYCLGMQRIAWNLLINLVLADLFSNMHSFMVIVPNHTGHDVYRFDSEVEAKSDEFFLRAVIGSVNYATGSDMNDYIYGWLNYQIEHHLWPDMSMSAYQRAQPMVKQICEKHGVPYVQESCLLRVKKTVDIMVGKASMKNWERGD</sequence>
<evidence type="ECO:0000256" key="10">
    <source>
        <dbReference type="ARBA" id="ARBA00023098"/>
    </source>
</evidence>
<dbReference type="Proteomes" id="UP001190700">
    <property type="component" value="Unassembled WGS sequence"/>
</dbReference>
<feature type="transmembrane region" description="Helical" evidence="12">
    <location>
        <begin position="53"/>
        <end position="75"/>
    </location>
</feature>
<keyword evidence="11 12" id="KW-0472">Membrane</keyword>
<evidence type="ECO:0000259" key="13">
    <source>
        <dbReference type="Pfam" id="PF00487"/>
    </source>
</evidence>
<dbReference type="GO" id="GO:0016717">
    <property type="term" value="F:oxidoreductase activity, acting on paired donors, with oxidation of a pair of donors resulting in the reduction of molecular oxygen to two molecules of water"/>
    <property type="evidence" value="ECO:0007669"/>
    <property type="project" value="TreeGrafter"/>
</dbReference>
<dbReference type="InterPro" id="IPR005804">
    <property type="entry name" value="FA_desaturase_dom"/>
</dbReference>
<comment type="similarity">
    <text evidence="3">Belongs to the fatty acid desaturase type 1 family.</text>
</comment>